<dbReference type="Proteomes" id="UP000001416">
    <property type="component" value="Chromosome"/>
</dbReference>
<feature type="transmembrane region" description="Helical" evidence="6">
    <location>
        <begin position="302"/>
        <end position="326"/>
    </location>
</feature>
<organism evidence="7 8">
    <name type="scientific">Nitrosomonas europaea (strain ATCC 19718 / CIP 103999 / KCTC 2705 / NBRC 14298)</name>
    <dbReference type="NCBI Taxonomy" id="228410"/>
    <lineage>
        <taxon>Bacteria</taxon>
        <taxon>Pseudomonadati</taxon>
        <taxon>Pseudomonadota</taxon>
        <taxon>Betaproteobacteria</taxon>
        <taxon>Nitrosomonadales</taxon>
        <taxon>Nitrosomonadaceae</taxon>
        <taxon>Nitrosomonas</taxon>
    </lineage>
</organism>
<name>Q82WJ4_NITEU</name>
<feature type="transmembrane region" description="Helical" evidence="6">
    <location>
        <begin position="175"/>
        <end position="197"/>
    </location>
</feature>
<dbReference type="HOGENOM" id="CLU_036896_1_2_4"/>
<dbReference type="PANTHER" id="PTHR30520:SF6">
    <property type="entry name" value="FORMATE_NITRATE FAMILY TRANSPORTER (EUROFUNG)"/>
    <property type="match status" value="1"/>
</dbReference>
<dbReference type="eggNOG" id="COG2116">
    <property type="taxonomic scope" value="Bacteria"/>
</dbReference>
<keyword evidence="2 6" id="KW-0812">Transmembrane</keyword>
<comment type="subcellular location">
    <subcellularLocation>
        <location evidence="1">Membrane</location>
        <topology evidence="1">Multi-pass membrane protein</topology>
    </subcellularLocation>
</comment>
<feature type="transmembrane region" description="Helical" evidence="6">
    <location>
        <begin position="142"/>
        <end position="163"/>
    </location>
</feature>
<evidence type="ECO:0000256" key="6">
    <source>
        <dbReference type="SAM" id="Phobius"/>
    </source>
</evidence>
<feature type="transmembrane region" description="Helical" evidence="6">
    <location>
        <begin position="100"/>
        <end position="122"/>
    </location>
</feature>
<proteinExistence type="inferred from homology"/>
<dbReference type="GO" id="GO:0015499">
    <property type="term" value="F:formate transmembrane transporter activity"/>
    <property type="evidence" value="ECO:0007669"/>
    <property type="project" value="TreeGrafter"/>
</dbReference>
<evidence type="ECO:0000256" key="1">
    <source>
        <dbReference type="ARBA" id="ARBA00004141"/>
    </source>
</evidence>
<evidence type="ECO:0000256" key="2">
    <source>
        <dbReference type="ARBA" id="ARBA00022692"/>
    </source>
</evidence>
<dbReference type="PANTHER" id="PTHR30520">
    <property type="entry name" value="FORMATE TRANSPORTER-RELATED"/>
    <property type="match status" value="1"/>
</dbReference>
<evidence type="ECO:0000313" key="7">
    <source>
        <dbReference type="EMBL" id="CAD84591.1"/>
    </source>
</evidence>
<evidence type="ECO:0000256" key="3">
    <source>
        <dbReference type="ARBA" id="ARBA00022989"/>
    </source>
</evidence>
<dbReference type="InterPro" id="IPR023271">
    <property type="entry name" value="Aquaporin-like"/>
</dbReference>
<keyword evidence="8" id="KW-1185">Reference proteome</keyword>
<dbReference type="AlphaFoldDB" id="Q82WJ4"/>
<evidence type="ECO:0000313" key="8">
    <source>
        <dbReference type="Proteomes" id="UP000001416"/>
    </source>
</evidence>
<feature type="transmembrane region" description="Helical" evidence="6">
    <location>
        <begin position="230"/>
        <end position="251"/>
    </location>
</feature>
<dbReference type="EMBL" id="AL954747">
    <property type="protein sequence ID" value="CAD84591.1"/>
    <property type="molecule type" value="Genomic_DNA"/>
</dbReference>
<feature type="transmembrane region" description="Helical" evidence="6">
    <location>
        <begin position="263"/>
        <end position="290"/>
    </location>
</feature>
<dbReference type="KEGG" id="neu:NE0680"/>
<sequence>MAKFRPPCSFCARLDHHQFPQLTHLKNMKESEQPSIILNERVIQSSIAAETMSTGGSVASAPVKVSNEPTAVIDSVSPIQMGHDLVEDATKKKKFKVGQILIRGFLCTPFLAYATALCALLVSQGWPTAAAGLLFPAGYVMLSILGLEMATGSFSVMPMGLFAGRFGLGSVIRNWSWTFVANLIGGVFFAYLLWFSLTKGGAVEPPGVLTTLAHLAEKKASYAGYGVNGWFAAIGMGILCNWLVSLAPVFAKGSRSVPGKIMLMWLPLATFFSLGFEHAVVNMFVFPIGILSGADVTISQWWLWNQIPVTIGNMLGAVIFNSTLWYRTHRA</sequence>
<dbReference type="Gene3D" id="1.20.1080.10">
    <property type="entry name" value="Glycerol uptake facilitator protein"/>
    <property type="match status" value="1"/>
</dbReference>
<dbReference type="PhylomeDB" id="Q82WJ4"/>
<evidence type="ECO:0000256" key="5">
    <source>
        <dbReference type="ARBA" id="ARBA00049660"/>
    </source>
</evidence>
<dbReference type="GO" id="GO:0005886">
    <property type="term" value="C:plasma membrane"/>
    <property type="evidence" value="ECO:0007669"/>
    <property type="project" value="TreeGrafter"/>
</dbReference>
<evidence type="ECO:0000256" key="4">
    <source>
        <dbReference type="ARBA" id="ARBA00023136"/>
    </source>
</evidence>
<comment type="similarity">
    <text evidence="5">Belongs to the FNT transporter (TC 1.A.16) family.</text>
</comment>
<keyword evidence="4 6" id="KW-0472">Membrane</keyword>
<accession>Q82WJ4</accession>
<dbReference type="STRING" id="228410.NE0680"/>
<gene>
    <name evidence="7" type="primary">yrhG</name>
    <name evidence="7" type="ordered locus">NE0680</name>
</gene>
<protein>
    <submittedName>
        <fullName evidence="7">Formate and nitrite transporters</fullName>
    </submittedName>
</protein>
<reference evidence="7 8" key="1">
    <citation type="journal article" date="2003" name="J. Bacteriol.">
        <title>Complete genome sequence of the ammonia-oxidizing bacterium and obligate chemolithoautotroph Nitrosomonas europaea.</title>
        <authorList>
            <person name="Chain P."/>
            <person name="Lamerdin J."/>
            <person name="Larimer F."/>
            <person name="Regala W."/>
            <person name="Land M."/>
            <person name="Hauser L."/>
            <person name="Hooper A."/>
            <person name="Klotz M."/>
            <person name="Norton J."/>
            <person name="Sayavedra-Soto L."/>
            <person name="Arciero D."/>
            <person name="Hommes N."/>
            <person name="Whittaker M."/>
            <person name="Arp D."/>
        </authorList>
    </citation>
    <scope>NUCLEOTIDE SEQUENCE [LARGE SCALE GENOMIC DNA]</scope>
    <source>
        <strain evidence="8">ATCC 19718 / CIP 103999 / KCTC 2705 / NBRC 14298</strain>
    </source>
</reference>
<keyword evidence="3 6" id="KW-1133">Transmembrane helix</keyword>
<dbReference type="Pfam" id="PF01226">
    <property type="entry name" value="Form_Nir_trans"/>
    <property type="match status" value="1"/>
</dbReference>
<dbReference type="InterPro" id="IPR000292">
    <property type="entry name" value="For/NO2_transpt"/>
</dbReference>